<evidence type="ECO:0000313" key="9">
    <source>
        <dbReference type="Proteomes" id="UP000268469"/>
    </source>
</evidence>
<keyword evidence="2" id="KW-0694">RNA-binding</keyword>
<evidence type="ECO:0000256" key="3">
    <source>
        <dbReference type="ARBA" id="ARBA00023118"/>
    </source>
</evidence>
<organism evidence="8 9">
    <name type="scientific">candidate division WOR-3 bacterium</name>
    <dbReference type="NCBI Taxonomy" id="2052148"/>
    <lineage>
        <taxon>Bacteria</taxon>
        <taxon>Bacteria division WOR-3</taxon>
    </lineage>
</organism>
<evidence type="ECO:0000259" key="7">
    <source>
        <dbReference type="Pfam" id="PF01881"/>
    </source>
</evidence>
<dbReference type="PANTHER" id="PTHR36984:SF1">
    <property type="entry name" value="CRISPR-ASSOCIATED ENDORIBONUCLEASE CAS6 1"/>
    <property type="match status" value="1"/>
</dbReference>
<dbReference type="Pfam" id="PF01881">
    <property type="entry name" value="Cas_Cas6_C"/>
    <property type="match status" value="1"/>
</dbReference>
<name>A0A660SI47_UNCW3</name>
<dbReference type="InterPro" id="IPR010156">
    <property type="entry name" value="CRISPR-assoc_prot_Cas6"/>
</dbReference>
<dbReference type="GO" id="GO:0016788">
    <property type="term" value="F:hydrolase activity, acting on ester bonds"/>
    <property type="evidence" value="ECO:0007669"/>
    <property type="project" value="InterPro"/>
</dbReference>
<evidence type="ECO:0000256" key="6">
    <source>
        <dbReference type="PIRSR" id="PIRSR005054-50"/>
    </source>
</evidence>
<dbReference type="Gene3D" id="3.30.70.1890">
    <property type="match status" value="1"/>
</dbReference>
<dbReference type="Proteomes" id="UP000268469">
    <property type="component" value="Unassembled WGS sequence"/>
</dbReference>
<comment type="similarity">
    <text evidence="1 4">Belongs to the CRISPR-associated protein Cas6/Cse3/CasE family.</text>
</comment>
<dbReference type="EMBL" id="QNBE01000065">
    <property type="protein sequence ID" value="RKX69806.1"/>
    <property type="molecule type" value="Genomic_DNA"/>
</dbReference>
<dbReference type="NCBIfam" id="TIGR01877">
    <property type="entry name" value="cas_cas6"/>
    <property type="match status" value="1"/>
</dbReference>
<evidence type="ECO:0000256" key="1">
    <source>
        <dbReference type="ARBA" id="ARBA00005937"/>
    </source>
</evidence>
<evidence type="ECO:0000256" key="5">
    <source>
        <dbReference type="PIRSR" id="PIRSR005054-1"/>
    </source>
</evidence>
<dbReference type="Pfam" id="PF21350">
    <property type="entry name" value="Cas6_I-A"/>
    <property type="match status" value="1"/>
</dbReference>
<comment type="caution">
    <text evidence="8">The sequence shown here is derived from an EMBL/GenBank/DDBJ whole genome shotgun (WGS) entry which is preliminary data.</text>
</comment>
<comment type="function">
    <text evidence="4">CRISPR (clustered regularly interspaced short palindromic repeat), is an adaptive immune system that provides protection against mobile genetic elements (viruses, transposable elements and conjugative plasmids). CRISPR clusters contain sequences complementary to antecedent mobile elements and target invading nucleic acids. CRISPR clusters are transcribed and processed into CRISPR RNA (crRNA).</text>
</comment>
<dbReference type="CDD" id="cd21140">
    <property type="entry name" value="Cas6_I-like"/>
    <property type="match status" value="1"/>
</dbReference>
<dbReference type="GO" id="GO:0003723">
    <property type="term" value="F:RNA binding"/>
    <property type="evidence" value="ECO:0007669"/>
    <property type="project" value="UniProtKB-KW"/>
</dbReference>
<accession>A0A660SI47</accession>
<dbReference type="Gene3D" id="3.30.70.1900">
    <property type="match status" value="1"/>
</dbReference>
<keyword evidence="3" id="KW-0051">Antiviral defense</keyword>
<feature type="active site" description="Proton acceptor" evidence="6">
    <location>
        <position position="29"/>
    </location>
</feature>
<dbReference type="InterPro" id="IPR049435">
    <property type="entry name" value="Cas_Cas6_C"/>
</dbReference>
<feature type="site" description="Transition state stabilizer" evidence="5">
    <location>
        <position position="53"/>
    </location>
</feature>
<feature type="active site" description="Proton donor" evidence="6">
    <location>
        <position position="41"/>
    </location>
</feature>
<dbReference type="PANTHER" id="PTHR36984">
    <property type="entry name" value="CRISPR-ASSOCIATED ENDORIBONUCLEASE CAS6 1"/>
    <property type="match status" value="1"/>
</dbReference>
<dbReference type="AlphaFoldDB" id="A0A660SI47"/>
<dbReference type="GO" id="GO:0051607">
    <property type="term" value="P:defense response to virus"/>
    <property type="evidence" value="ECO:0007669"/>
    <property type="project" value="UniProtKB-KW"/>
</dbReference>
<reference evidence="8 9" key="1">
    <citation type="submission" date="2018-06" db="EMBL/GenBank/DDBJ databases">
        <title>Extensive metabolic versatility and redundancy in microbially diverse, dynamic hydrothermal sediments.</title>
        <authorList>
            <person name="Dombrowski N."/>
            <person name="Teske A."/>
            <person name="Baker B.J."/>
        </authorList>
    </citation>
    <scope>NUCLEOTIDE SEQUENCE [LARGE SCALE GENOMIC DNA]</scope>
    <source>
        <strain evidence="8">B36_G15</strain>
    </source>
</reference>
<gene>
    <name evidence="8" type="primary">cas6</name>
    <name evidence="8" type="ORF">DRP53_07055</name>
</gene>
<evidence type="ECO:0000256" key="2">
    <source>
        <dbReference type="ARBA" id="ARBA00022884"/>
    </source>
</evidence>
<sequence>MQLELTIAPIGEAIILPLHYHHALQGFIYRNLGEELATRIHDHGYSWGKRRLKMFVFSRILKKGKRIGEEIRFSGSIRIRIGSPFTAFLESLVETLLKKGRLRLGSSWVGIEAIEILPRPVFENGIKIRAISPITVYSTLRKPDGKKKTYYYSPFEREFSELIGANLKKKFEIVHEKEPVRMDFLLKPERVDGRNLVITSFRGTIIKAWSGIYRLSGEKKILELAYDCGLGSKNSQGFGMIEVLPE</sequence>
<dbReference type="PIRSF" id="PIRSF005054">
    <property type="entry name" value="PF1131"/>
    <property type="match status" value="1"/>
</dbReference>
<evidence type="ECO:0000313" key="8">
    <source>
        <dbReference type="EMBL" id="RKX69806.1"/>
    </source>
</evidence>
<proteinExistence type="inferred from homology"/>
<feature type="domain" description="CRISPR associated protein Cas6 C-terminal" evidence="7">
    <location>
        <begin position="119"/>
        <end position="243"/>
    </location>
</feature>
<dbReference type="InterPro" id="IPR045747">
    <property type="entry name" value="CRISPR-assoc_prot_Cas6_N_sf"/>
</dbReference>
<protein>
    <recommendedName>
        <fullName evidence="4">CRISPR-associated endoribonuclease</fullName>
    </recommendedName>
</protein>
<evidence type="ECO:0000256" key="4">
    <source>
        <dbReference type="PIRNR" id="PIRNR005054"/>
    </source>
</evidence>